<protein>
    <submittedName>
        <fullName evidence="1">Uncharacterized protein</fullName>
    </submittedName>
</protein>
<name>A0A6L2P3P8_TANCI</name>
<accession>A0A6L2P3P8</accession>
<reference evidence="1" key="1">
    <citation type="journal article" date="2019" name="Sci. Rep.">
        <title>Draft genome of Tanacetum cinerariifolium, the natural source of mosquito coil.</title>
        <authorList>
            <person name="Yamashiro T."/>
            <person name="Shiraishi A."/>
            <person name="Satake H."/>
            <person name="Nakayama K."/>
        </authorList>
    </citation>
    <scope>NUCLEOTIDE SEQUENCE</scope>
</reference>
<proteinExistence type="predicted"/>
<dbReference type="EMBL" id="BKCJ010010783">
    <property type="protein sequence ID" value="GEU93128.1"/>
    <property type="molecule type" value="Genomic_DNA"/>
</dbReference>
<organism evidence="1">
    <name type="scientific">Tanacetum cinerariifolium</name>
    <name type="common">Dalmatian daisy</name>
    <name type="synonym">Chrysanthemum cinerariifolium</name>
    <dbReference type="NCBI Taxonomy" id="118510"/>
    <lineage>
        <taxon>Eukaryota</taxon>
        <taxon>Viridiplantae</taxon>
        <taxon>Streptophyta</taxon>
        <taxon>Embryophyta</taxon>
        <taxon>Tracheophyta</taxon>
        <taxon>Spermatophyta</taxon>
        <taxon>Magnoliopsida</taxon>
        <taxon>eudicotyledons</taxon>
        <taxon>Gunneridae</taxon>
        <taxon>Pentapetalae</taxon>
        <taxon>asterids</taxon>
        <taxon>campanulids</taxon>
        <taxon>Asterales</taxon>
        <taxon>Asteraceae</taxon>
        <taxon>Asteroideae</taxon>
        <taxon>Anthemideae</taxon>
        <taxon>Anthemidinae</taxon>
        <taxon>Tanacetum</taxon>
    </lineage>
</organism>
<sequence>MVKEKLIQENDSQEEALGEFNSTLENVIKKLCQEKDNPNDFYGFMYKTDDDASISDIFVELDQADEDVVDEEVANDSLDNDEVERGRASKRIRVTQEVMVKVENAKKGR</sequence>
<gene>
    <name evidence="1" type="ORF">Tci_065106</name>
</gene>
<comment type="caution">
    <text evidence="1">The sequence shown here is derived from an EMBL/GenBank/DDBJ whole genome shotgun (WGS) entry which is preliminary data.</text>
</comment>
<evidence type="ECO:0000313" key="1">
    <source>
        <dbReference type="EMBL" id="GEU93128.1"/>
    </source>
</evidence>
<dbReference type="AlphaFoldDB" id="A0A6L2P3P8"/>